<proteinExistence type="inferred from homology"/>
<dbReference type="Gene3D" id="3.40.50.720">
    <property type="entry name" value="NAD(P)-binding Rossmann-like Domain"/>
    <property type="match status" value="1"/>
</dbReference>
<dbReference type="PRINTS" id="PR00080">
    <property type="entry name" value="SDRFAMILY"/>
</dbReference>
<protein>
    <submittedName>
        <fullName evidence="5">Short-chain dehydrogenase/reductase</fullName>
    </submittedName>
</protein>
<dbReference type="EMBL" id="PVOB01000062">
    <property type="protein sequence ID" value="PRO95386.1"/>
    <property type="molecule type" value="Genomic_DNA"/>
</dbReference>
<evidence type="ECO:0000256" key="3">
    <source>
        <dbReference type="RuleBase" id="RU000363"/>
    </source>
</evidence>
<organism evidence="5 6">
    <name type="scientific">Lactiplantibacillus pentosus</name>
    <name type="common">Lactobacillus pentosus</name>
    <dbReference type="NCBI Taxonomy" id="1589"/>
    <lineage>
        <taxon>Bacteria</taxon>
        <taxon>Bacillati</taxon>
        <taxon>Bacillota</taxon>
        <taxon>Bacilli</taxon>
        <taxon>Lactobacillales</taxon>
        <taxon>Lactobacillaceae</taxon>
        <taxon>Lactiplantibacillus</taxon>
    </lineage>
</organism>
<sequence length="276" mass="29127">MATWLITGCSSGLGRHLAQAVLKHGDKAVVTARKLSAIQDIVTSYPDTALALQLDVTNSAQITQVVQQAEERFGGVDVLVNNAGHGYRAAVEEADETEVDELFATNFFGPVALIKAALPGMRKRGSGTIVNVSSIAARTTEPGSGYYAATKCALEGMSRGLQKEVSPLGISVIMVEPGGFRTDFADRSLLESKTAIRDYAGTAGLRRKANDKTGGHQLGDPARGAELIIKAVEAQDSPLLLALGSDAVQVINDALKADLSQVEAWEKESVATDYPD</sequence>
<dbReference type="SUPFAM" id="SSF51735">
    <property type="entry name" value="NAD(P)-binding Rossmann-fold domains"/>
    <property type="match status" value="1"/>
</dbReference>
<dbReference type="RefSeq" id="WP_105961044.1">
    <property type="nucleotide sequence ID" value="NZ_JALBYK010000059.1"/>
</dbReference>
<name>A0ABX5D1Z4_LACPE</name>
<dbReference type="NCBIfam" id="NF004824">
    <property type="entry name" value="PRK06180.1"/>
    <property type="match status" value="1"/>
</dbReference>
<keyword evidence="2" id="KW-0560">Oxidoreductase</keyword>
<dbReference type="InterPro" id="IPR057326">
    <property type="entry name" value="KR_dom"/>
</dbReference>
<dbReference type="CDD" id="cd05374">
    <property type="entry name" value="17beta-HSD-like_SDR_c"/>
    <property type="match status" value="1"/>
</dbReference>
<dbReference type="PRINTS" id="PR00081">
    <property type="entry name" value="GDHRDH"/>
</dbReference>
<dbReference type="InterPro" id="IPR002347">
    <property type="entry name" value="SDR_fam"/>
</dbReference>
<evidence type="ECO:0000256" key="2">
    <source>
        <dbReference type="ARBA" id="ARBA00023002"/>
    </source>
</evidence>
<evidence type="ECO:0000256" key="1">
    <source>
        <dbReference type="ARBA" id="ARBA00006484"/>
    </source>
</evidence>
<evidence type="ECO:0000313" key="5">
    <source>
        <dbReference type="EMBL" id="PRO95386.1"/>
    </source>
</evidence>
<dbReference type="Pfam" id="PF00106">
    <property type="entry name" value="adh_short"/>
    <property type="match status" value="1"/>
</dbReference>
<comment type="similarity">
    <text evidence="1 3">Belongs to the short-chain dehydrogenases/reductases (SDR) family.</text>
</comment>
<feature type="domain" description="Ketoreductase" evidence="4">
    <location>
        <begin position="2"/>
        <end position="178"/>
    </location>
</feature>
<dbReference type="PANTHER" id="PTHR43976:SF16">
    <property type="entry name" value="SHORT-CHAIN DEHYDROGENASE_REDUCTASE FAMILY PROTEIN"/>
    <property type="match status" value="1"/>
</dbReference>
<dbReference type="InterPro" id="IPR051911">
    <property type="entry name" value="SDR_oxidoreductase"/>
</dbReference>
<accession>A0ABX5D1Z4</accession>
<gene>
    <name evidence="5" type="ORF">C6Y08_04895</name>
</gene>
<dbReference type="SMART" id="SM00822">
    <property type="entry name" value="PKS_KR"/>
    <property type="match status" value="1"/>
</dbReference>
<comment type="caution">
    <text evidence="5">The sequence shown here is derived from an EMBL/GenBank/DDBJ whole genome shotgun (WGS) entry which is preliminary data.</text>
</comment>
<dbReference type="InterPro" id="IPR036291">
    <property type="entry name" value="NAD(P)-bd_dom_sf"/>
</dbReference>
<reference evidence="5 6" key="1">
    <citation type="submission" date="2018-03" db="EMBL/GenBank/DDBJ databases">
        <title>Draft Genome Sequences of six Lactobacillus pentosus Strains Isolated from Brines of Traditionally Fermented Spanish-Style Green Table Olives.</title>
        <authorList>
            <person name="Calero-Delgado B."/>
            <person name="Martin-Platero A.M."/>
            <person name="Perez-Pulido A.J."/>
            <person name="Benitez-Cabello A."/>
            <person name="Casimiro-Soriguer C.S."/>
            <person name="Martinez-Bueno M."/>
            <person name="Arroyo-Lopez F.N."/>
            <person name="Rodriguez-Gomez F."/>
            <person name="Bautista-Gallego J."/>
            <person name="Garrido-Fernandez A."/>
            <person name="Jimenez-Diaz R."/>
        </authorList>
    </citation>
    <scope>NUCLEOTIDE SEQUENCE [LARGE SCALE GENOMIC DNA]</scope>
    <source>
        <strain evidence="5 6">IG2</strain>
    </source>
</reference>
<evidence type="ECO:0000313" key="6">
    <source>
        <dbReference type="Proteomes" id="UP000238378"/>
    </source>
</evidence>
<keyword evidence="6" id="KW-1185">Reference proteome</keyword>
<evidence type="ECO:0000259" key="4">
    <source>
        <dbReference type="SMART" id="SM00822"/>
    </source>
</evidence>
<dbReference type="PANTHER" id="PTHR43976">
    <property type="entry name" value="SHORT CHAIN DEHYDROGENASE"/>
    <property type="match status" value="1"/>
</dbReference>
<dbReference type="Proteomes" id="UP000238378">
    <property type="component" value="Unassembled WGS sequence"/>
</dbReference>